<reference evidence="4 5" key="1">
    <citation type="submission" date="2019-04" db="EMBL/GenBank/DDBJ databases">
        <title>Friends and foes A comparative genomics study of 23 Aspergillus species from section Flavi.</title>
        <authorList>
            <consortium name="DOE Joint Genome Institute"/>
            <person name="Kjaerbolling I."/>
            <person name="Vesth T."/>
            <person name="Frisvad J.C."/>
            <person name="Nybo J.L."/>
            <person name="Theobald S."/>
            <person name="Kildgaard S."/>
            <person name="Isbrandt T."/>
            <person name="Kuo A."/>
            <person name="Sato A."/>
            <person name="Lyhne E.K."/>
            <person name="Kogle M.E."/>
            <person name="Wiebenga A."/>
            <person name="Kun R.S."/>
            <person name="Lubbers R.J."/>
            <person name="Makela M.R."/>
            <person name="Barry K."/>
            <person name="Chovatia M."/>
            <person name="Clum A."/>
            <person name="Daum C."/>
            <person name="Haridas S."/>
            <person name="He G."/>
            <person name="LaButti K."/>
            <person name="Lipzen A."/>
            <person name="Mondo S."/>
            <person name="Riley R."/>
            <person name="Salamov A."/>
            <person name="Simmons B.A."/>
            <person name="Magnuson J.K."/>
            <person name="Henrissat B."/>
            <person name="Mortensen U.H."/>
            <person name="Larsen T.O."/>
            <person name="Devries R.P."/>
            <person name="Grigoriev I.V."/>
            <person name="Machida M."/>
            <person name="Baker S.E."/>
            <person name="Andersen M.R."/>
        </authorList>
    </citation>
    <scope>NUCLEOTIDE SEQUENCE [LARGE SCALE GENOMIC DNA]</scope>
    <source>
        <strain evidence="4 5">CBS 117625</strain>
    </source>
</reference>
<evidence type="ECO:0000256" key="1">
    <source>
        <dbReference type="SAM" id="SignalP"/>
    </source>
</evidence>
<feature type="chain" id="PRO_5025030441" evidence="1">
    <location>
        <begin position="22"/>
        <end position="537"/>
    </location>
</feature>
<dbReference type="InterPro" id="IPR058664">
    <property type="entry name" value="ARB_00930-like_C"/>
</dbReference>
<proteinExistence type="predicted"/>
<dbReference type="PANTHER" id="PTHR22935:SF97">
    <property type="entry name" value="BETA-LACTAMASE-RELATED DOMAIN-CONTAINING PROTEIN"/>
    <property type="match status" value="1"/>
</dbReference>
<dbReference type="Gene3D" id="3.40.710.10">
    <property type="entry name" value="DD-peptidase/beta-lactamase superfamily"/>
    <property type="match status" value="1"/>
</dbReference>
<organism evidence="4 5">
    <name type="scientific">Aspergillus pseudotamarii</name>
    <dbReference type="NCBI Taxonomy" id="132259"/>
    <lineage>
        <taxon>Eukaryota</taxon>
        <taxon>Fungi</taxon>
        <taxon>Dikarya</taxon>
        <taxon>Ascomycota</taxon>
        <taxon>Pezizomycotina</taxon>
        <taxon>Eurotiomycetes</taxon>
        <taxon>Eurotiomycetidae</taxon>
        <taxon>Eurotiales</taxon>
        <taxon>Aspergillaceae</taxon>
        <taxon>Aspergillus</taxon>
        <taxon>Aspergillus subgen. Circumdati</taxon>
    </lineage>
</organism>
<dbReference type="PANTHER" id="PTHR22935">
    <property type="entry name" value="PENICILLIN-BINDING PROTEIN"/>
    <property type="match status" value="1"/>
</dbReference>
<evidence type="ECO:0000313" key="5">
    <source>
        <dbReference type="Proteomes" id="UP000325672"/>
    </source>
</evidence>
<dbReference type="Pfam" id="PF00144">
    <property type="entry name" value="Beta-lactamase"/>
    <property type="match status" value="1"/>
</dbReference>
<feature type="signal peptide" evidence="1">
    <location>
        <begin position="1"/>
        <end position="21"/>
    </location>
</feature>
<protein>
    <submittedName>
        <fullName evidence="4">Beta-lactamase/transpeptidase-like protein</fullName>
    </submittedName>
</protein>
<evidence type="ECO:0000259" key="3">
    <source>
        <dbReference type="Pfam" id="PF26335"/>
    </source>
</evidence>
<dbReference type="AlphaFoldDB" id="A0A5N6T953"/>
<dbReference type="OrthoDB" id="10250282at2759"/>
<dbReference type="Proteomes" id="UP000325672">
    <property type="component" value="Unassembled WGS sequence"/>
</dbReference>
<name>A0A5N6T953_ASPPS</name>
<feature type="domain" description="Beta-lactamase-like ARB-00930-like C-terminal" evidence="3">
    <location>
        <begin position="393"/>
        <end position="536"/>
    </location>
</feature>
<sequence>MSKSYVTIVFTVLCLFNSVSSSFTPCPLLGPAFPAFTLDKNSSILSSALANLTKTFDEQNSQGSGSHGDVSPNTTSFSVSLFSTNQGTASESPFFFDYHYTAPSLKNSSGESQHANRDSIYRIGGLTQIFTVWTSLIEEGDTIWNEPITKYLPELGATKKGANAKQDPVRYVDWEDITVGQVASHMAGLPRDFAPPGVTPIYSNVGFQILGYIMERVTGRPFTDVLESRILQPLSLGKTSLHTPSHNSSGIIPTDPKSSGWSTQYGGEAPALSMYSTITDLSTAGKAILNSTLLPQAQTDRWLKPVTHTSNPANSLGYPWIIYSSGDYPNTSMVDIYTYYSSIGQYSSYIGLVPDYNVGFTVLATDSTSAPDLNAHADIIGDAILPALMKVAVKQAGAQFGGQYTTSAGLNSSITVSVDELPGIFVERFVSNGTDFRETLASLIGIEDPNALSIRLYPTGLVSKTGSGCSRVVFRAVLQDKNELADAGTPTCVSWMDVDKLKYQDRALDSFVFEVDGDGNAVGIEVSALELHLKKVK</sequence>
<dbReference type="SUPFAM" id="SSF56601">
    <property type="entry name" value="beta-lactamase/transpeptidase-like"/>
    <property type="match status" value="1"/>
</dbReference>
<keyword evidence="1" id="KW-0732">Signal</keyword>
<dbReference type="RefSeq" id="XP_031918961.1">
    <property type="nucleotide sequence ID" value="XM_032062226.1"/>
</dbReference>
<evidence type="ECO:0000313" key="4">
    <source>
        <dbReference type="EMBL" id="KAE8142898.1"/>
    </source>
</evidence>
<dbReference type="EMBL" id="ML743553">
    <property type="protein sequence ID" value="KAE8142898.1"/>
    <property type="molecule type" value="Genomic_DNA"/>
</dbReference>
<dbReference type="Pfam" id="PF26335">
    <property type="entry name" value="ARB_00930_C"/>
    <property type="match status" value="1"/>
</dbReference>
<dbReference type="InterPro" id="IPR051478">
    <property type="entry name" value="Beta-lactamase-like_AB/R"/>
</dbReference>
<feature type="domain" description="Beta-lactamase-related" evidence="2">
    <location>
        <begin position="112"/>
        <end position="381"/>
    </location>
</feature>
<dbReference type="InterPro" id="IPR001466">
    <property type="entry name" value="Beta-lactam-related"/>
</dbReference>
<dbReference type="InterPro" id="IPR012338">
    <property type="entry name" value="Beta-lactam/transpept-like"/>
</dbReference>
<dbReference type="GeneID" id="43646436"/>
<evidence type="ECO:0000259" key="2">
    <source>
        <dbReference type="Pfam" id="PF00144"/>
    </source>
</evidence>
<accession>A0A5N6T953</accession>
<keyword evidence="5" id="KW-1185">Reference proteome</keyword>
<gene>
    <name evidence="4" type="ORF">BDV38DRAFT_293373</name>
</gene>